<dbReference type="PANTHER" id="PTHR10271:SF36">
    <property type="entry name" value="INTERFERON-INDUCED PROTEIN WITH TETRATRICOPEPTIDE REPEATS 5-LIKE"/>
    <property type="match status" value="1"/>
</dbReference>
<dbReference type="FunFam" id="1.25.40.10:FF:000032">
    <property type="entry name" value="Interferon-induced protein with tetratricopeptide repeats 5"/>
    <property type="match status" value="1"/>
</dbReference>
<comment type="similarity">
    <text evidence="3">Belongs to the IFIT family.</text>
</comment>
<evidence type="ECO:0000313" key="6">
    <source>
        <dbReference type="RefSeq" id="XP_041425936.1"/>
    </source>
</evidence>
<dbReference type="Proteomes" id="UP000186698">
    <property type="component" value="Chromosome 7L"/>
</dbReference>
<gene>
    <name evidence="6" type="primary">LOC108696976</name>
</gene>
<dbReference type="InterPro" id="IPR019734">
    <property type="entry name" value="TPR_rpt"/>
</dbReference>
<dbReference type="GeneID" id="108696976"/>
<feature type="repeat" description="TPR" evidence="4">
    <location>
        <begin position="444"/>
        <end position="477"/>
    </location>
</feature>
<dbReference type="Gene3D" id="1.25.40.10">
    <property type="entry name" value="Tetratricopeptide repeat domain"/>
    <property type="match status" value="4"/>
</dbReference>
<dbReference type="GO" id="GO:0051607">
    <property type="term" value="P:defense response to virus"/>
    <property type="evidence" value="ECO:0000318"/>
    <property type="project" value="GO_Central"/>
</dbReference>
<keyword evidence="1" id="KW-0677">Repeat</keyword>
<evidence type="ECO:0000256" key="2">
    <source>
        <dbReference type="ARBA" id="ARBA00022803"/>
    </source>
</evidence>
<sequence>IFFSSDITRQSLKNNLLKLECHFTWAVFKEEIDIEKIEGRVHDQIAYLPSTLRDRLHHLLAYTSYLKGDNEEAIRQLQKAEEHLQGTQSADVDIKRAVTYSNYTWLFYHSNQLSKAHSYLEKVEAIYTKFESSPEHDVLLTEIYGEQAWALLTLYGKSPERAKECFEKALVLDPDNPELNSGYATVMYRLEYQDLMIYGTSKYNSLELLRRAVELNENDTVIKAYLALRYQSLGQAEEGGKIMAEALRQTPDSPYLLRYAAKFYKNEEKIDDAITILKKALNKTPNSGSLHHQIGLCYKKKIKLMKSAKTARLSTQPAETYTRDRNEAISSAIFHFEEAVANTTKFVQAYIELGSMYGKASEFEKAEDTFQRVLHLKNLTCENKQEIHFGYALFKQQTVRSESEAIKHYKEVLLIPNKTRVRSYSRDNLKQLAEQKVTKHPSDATGFGLLGFIYQQEGEVEQAIDYYEKALELDPDNEDYTSAFCCLRLSLTTD</sequence>
<dbReference type="SUPFAM" id="SSF48452">
    <property type="entry name" value="TPR-like"/>
    <property type="match status" value="2"/>
</dbReference>
<evidence type="ECO:0000256" key="1">
    <source>
        <dbReference type="ARBA" id="ARBA00022737"/>
    </source>
</evidence>
<organism evidence="5 6">
    <name type="scientific">Xenopus laevis</name>
    <name type="common">African clawed frog</name>
    <dbReference type="NCBI Taxonomy" id="8355"/>
    <lineage>
        <taxon>Eukaryota</taxon>
        <taxon>Metazoa</taxon>
        <taxon>Chordata</taxon>
        <taxon>Craniata</taxon>
        <taxon>Vertebrata</taxon>
        <taxon>Euteleostomi</taxon>
        <taxon>Amphibia</taxon>
        <taxon>Batrachia</taxon>
        <taxon>Anura</taxon>
        <taxon>Pipoidea</taxon>
        <taxon>Pipidae</taxon>
        <taxon>Xenopodinae</taxon>
        <taxon>Xenopus</taxon>
        <taxon>Xenopus</taxon>
    </lineage>
</organism>
<dbReference type="OrthoDB" id="10043504at2759"/>
<protein>
    <submittedName>
        <fullName evidence="6">Interferon-induced protein with tetratricopeptide repeats 5-like</fullName>
    </submittedName>
</protein>
<evidence type="ECO:0000256" key="4">
    <source>
        <dbReference type="PROSITE-ProRule" id="PRU00339"/>
    </source>
</evidence>
<feature type="repeat" description="TPR" evidence="4">
    <location>
        <begin position="347"/>
        <end position="380"/>
    </location>
</feature>
<name>A0A8J1L8U7_XENLA</name>
<dbReference type="PROSITE" id="PS50293">
    <property type="entry name" value="TPR_REGION"/>
    <property type="match status" value="1"/>
</dbReference>
<proteinExistence type="inferred from homology"/>
<dbReference type="AlphaFoldDB" id="A0A8J1L8U7"/>
<dbReference type="PROSITE" id="PS50005">
    <property type="entry name" value="TPR"/>
    <property type="match status" value="2"/>
</dbReference>
<dbReference type="KEGG" id="xla:108696976"/>
<dbReference type="RefSeq" id="XP_041425936.1">
    <property type="nucleotide sequence ID" value="XM_041570002.1"/>
</dbReference>
<dbReference type="GO" id="GO:0005829">
    <property type="term" value="C:cytosol"/>
    <property type="evidence" value="ECO:0000318"/>
    <property type="project" value="GO_Central"/>
</dbReference>
<dbReference type="InterPro" id="IPR011990">
    <property type="entry name" value="TPR-like_helical_dom_sf"/>
</dbReference>
<dbReference type="PANTHER" id="PTHR10271">
    <property type="entry name" value="INTERFERON-INDUCED PROTEIN WITH TETRATRICOPEPTIDE REPEATS"/>
    <property type="match status" value="1"/>
</dbReference>
<reference evidence="6" key="1">
    <citation type="submission" date="2025-08" db="UniProtKB">
        <authorList>
            <consortium name="RefSeq"/>
        </authorList>
    </citation>
    <scope>IDENTIFICATION</scope>
    <source>
        <strain evidence="6">J_2021</strain>
        <tissue evidence="6">Erythrocytes</tissue>
    </source>
</reference>
<keyword evidence="2 4" id="KW-0802">TPR repeat</keyword>
<evidence type="ECO:0000313" key="5">
    <source>
        <dbReference type="Proteomes" id="UP000186698"/>
    </source>
</evidence>
<accession>A0A8J1L8U7</accession>
<dbReference type="Pfam" id="PF00515">
    <property type="entry name" value="TPR_1"/>
    <property type="match status" value="1"/>
</dbReference>
<evidence type="ECO:0000256" key="3">
    <source>
        <dbReference type="ARBA" id="ARBA00038336"/>
    </source>
</evidence>
<keyword evidence="5" id="KW-1185">Reference proteome</keyword>
<dbReference type="SMART" id="SM00028">
    <property type="entry name" value="TPR"/>
    <property type="match status" value="5"/>
</dbReference>
<feature type="non-terminal residue" evidence="6">
    <location>
        <position position="1"/>
    </location>
</feature>